<name>A0ABX3PI36_9HYPH</name>
<reference evidence="8 9" key="1">
    <citation type="journal article" date="2017" name="Antonie Van Leeuwenhoek">
        <title>Rhizobium rhizosphaerae sp. nov., a novel species isolated from rice rhizosphere.</title>
        <authorList>
            <person name="Zhao J.J."/>
            <person name="Zhang J."/>
            <person name="Zhang R.J."/>
            <person name="Zhang C.W."/>
            <person name="Yin H.Q."/>
            <person name="Zhang X.X."/>
        </authorList>
    </citation>
    <scope>NUCLEOTIDE SEQUENCE [LARGE SCALE GENOMIC DNA]</scope>
    <source>
        <strain evidence="8 9">RD15</strain>
    </source>
</reference>
<evidence type="ECO:0000256" key="1">
    <source>
        <dbReference type="ARBA" id="ARBA00004651"/>
    </source>
</evidence>
<keyword evidence="4 6" id="KW-1133">Transmembrane helix</keyword>
<feature type="transmembrane region" description="Helical" evidence="6">
    <location>
        <begin position="266"/>
        <end position="289"/>
    </location>
</feature>
<dbReference type="RefSeq" id="WP_081174239.1">
    <property type="nucleotide sequence ID" value="NZ_MSPX01000002.1"/>
</dbReference>
<evidence type="ECO:0000313" key="8">
    <source>
        <dbReference type="EMBL" id="OQP87723.1"/>
    </source>
</evidence>
<evidence type="ECO:0000313" key="9">
    <source>
        <dbReference type="Proteomes" id="UP000192652"/>
    </source>
</evidence>
<feature type="domain" description="EamA" evidence="7">
    <location>
        <begin position="6"/>
        <end position="139"/>
    </location>
</feature>
<feature type="domain" description="EamA" evidence="7">
    <location>
        <begin position="148"/>
        <end position="281"/>
    </location>
</feature>
<dbReference type="Proteomes" id="UP000192652">
    <property type="component" value="Unassembled WGS sequence"/>
</dbReference>
<protein>
    <submittedName>
        <fullName evidence="8">EamA family transporter</fullName>
    </submittedName>
</protein>
<organism evidence="8 9">
    <name type="scientific">Xaviernesmea rhizosphaerae</name>
    <dbReference type="NCBI Taxonomy" id="1672749"/>
    <lineage>
        <taxon>Bacteria</taxon>
        <taxon>Pseudomonadati</taxon>
        <taxon>Pseudomonadota</taxon>
        <taxon>Alphaproteobacteria</taxon>
        <taxon>Hyphomicrobiales</taxon>
        <taxon>Rhizobiaceae</taxon>
        <taxon>Rhizobium/Agrobacterium group</taxon>
        <taxon>Xaviernesmea</taxon>
    </lineage>
</organism>
<feature type="transmembrane region" description="Helical" evidence="6">
    <location>
        <begin position="179"/>
        <end position="199"/>
    </location>
</feature>
<gene>
    <name evidence="8" type="ORF">BTR14_03935</name>
</gene>
<dbReference type="InterPro" id="IPR000620">
    <property type="entry name" value="EamA_dom"/>
</dbReference>
<keyword evidence="2" id="KW-1003">Cell membrane</keyword>
<dbReference type="SUPFAM" id="SSF103481">
    <property type="entry name" value="Multidrug resistance efflux transporter EmrE"/>
    <property type="match status" value="2"/>
</dbReference>
<feature type="transmembrane region" description="Helical" evidence="6">
    <location>
        <begin position="205"/>
        <end position="228"/>
    </location>
</feature>
<dbReference type="InterPro" id="IPR037185">
    <property type="entry name" value="EmrE-like"/>
</dbReference>
<evidence type="ECO:0000256" key="2">
    <source>
        <dbReference type="ARBA" id="ARBA00022475"/>
    </source>
</evidence>
<keyword evidence="9" id="KW-1185">Reference proteome</keyword>
<evidence type="ECO:0000256" key="3">
    <source>
        <dbReference type="ARBA" id="ARBA00022692"/>
    </source>
</evidence>
<dbReference type="InterPro" id="IPR051258">
    <property type="entry name" value="Diverse_Substrate_Transporter"/>
</dbReference>
<evidence type="ECO:0000256" key="6">
    <source>
        <dbReference type="SAM" id="Phobius"/>
    </source>
</evidence>
<evidence type="ECO:0000259" key="7">
    <source>
        <dbReference type="Pfam" id="PF00892"/>
    </source>
</evidence>
<evidence type="ECO:0000256" key="5">
    <source>
        <dbReference type="ARBA" id="ARBA00023136"/>
    </source>
</evidence>
<comment type="caution">
    <text evidence="8">The sequence shown here is derived from an EMBL/GenBank/DDBJ whole genome shotgun (WGS) entry which is preliminary data.</text>
</comment>
<keyword evidence="3 6" id="KW-0812">Transmembrane</keyword>
<dbReference type="EMBL" id="MSPX01000002">
    <property type="protein sequence ID" value="OQP87723.1"/>
    <property type="molecule type" value="Genomic_DNA"/>
</dbReference>
<feature type="transmembrane region" description="Helical" evidence="6">
    <location>
        <begin position="240"/>
        <end position="260"/>
    </location>
</feature>
<dbReference type="PANTHER" id="PTHR42920">
    <property type="entry name" value="OS03G0707200 PROTEIN-RELATED"/>
    <property type="match status" value="1"/>
</dbReference>
<feature type="transmembrane region" description="Helical" evidence="6">
    <location>
        <begin position="123"/>
        <end position="146"/>
    </location>
</feature>
<sequence>MTRLNANLCLLLAGAIWGAGFVAQSTAMAAIGPLWFIGLRFVLASLVAAPLAWREARQAAAPVSRRDWLGFLATGLALFTAAVTQQIGLLTTTVTNSGFLTSLYVVFTPLLSLLVLRRAPHRLIWPAAALAFVGIFLLSGGSLTAFRPGDAWTLLCALFWAMQVLLVGAFAARSGRPMALSLAQFLVCAVAGLIAAAAFEPISIAAITGAGMEILYAGIFSSGVAFILQVVGQRFTTAPQAAIFLSSEALFAALFGALLLGESIPAAGYLGCAAIFAGILLAELGPYWGRRKLTS</sequence>
<accession>A0ABX3PI36</accession>
<dbReference type="Pfam" id="PF00892">
    <property type="entry name" value="EamA"/>
    <property type="match status" value="2"/>
</dbReference>
<evidence type="ECO:0000256" key="4">
    <source>
        <dbReference type="ARBA" id="ARBA00022989"/>
    </source>
</evidence>
<keyword evidence="5 6" id="KW-0472">Membrane</keyword>
<feature type="transmembrane region" description="Helical" evidence="6">
    <location>
        <begin position="99"/>
        <end position="116"/>
    </location>
</feature>
<feature type="transmembrane region" description="Helical" evidence="6">
    <location>
        <begin position="152"/>
        <end position="172"/>
    </location>
</feature>
<feature type="transmembrane region" description="Helical" evidence="6">
    <location>
        <begin position="39"/>
        <end position="56"/>
    </location>
</feature>
<dbReference type="PANTHER" id="PTHR42920:SF5">
    <property type="entry name" value="EAMA DOMAIN-CONTAINING PROTEIN"/>
    <property type="match status" value="1"/>
</dbReference>
<comment type="subcellular location">
    <subcellularLocation>
        <location evidence="1">Cell membrane</location>
        <topology evidence="1">Multi-pass membrane protein</topology>
    </subcellularLocation>
</comment>
<proteinExistence type="predicted"/>
<feature type="transmembrane region" description="Helical" evidence="6">
    <location>
        <begin position="68"/>
        <end position="87"/>
    </location>
</feature>